<protein>
    <submittedName>
        <fullName evidence="1">Uncharacterized protein</fullName>
    </submittedName>
</protein>
<evidence type="ECO:0000313" key="1">
    <source>
        <dbReference type="EMBL" id="QSE96447.1"/>
    </source>
</evidence>
<reference evidence="1" key="1">
    <citation type="submission" date="2021-02" db="EMBL/GenBank/DDBJ databases">
        <title>Fulvivirga sp. S481 isolated from sea water.</title>
        <authorList>
            <person name="Bae S.S."/>
            <person name="Baek K."/>
        </authorList>
    </citation>
    <scope>NUCLEOTIDE SEQUENCE</scope>
    <source>
        <strain evidence="1">S481</strain>
    </source>
</reference>
<proteinExistence type="predicted"/>
<dbReference type="KEGG" id="fuv:JR347_12645"/>
<dbReference type="Proteomes" id="UP000662783">
    <property type="component" value="Chromosome"/>
</dbReference>
<gene>
    <name evidence="1" type="ORF">JR347_12645</name>
</gene>
<organism evidence="1 2">
    <name type="scientific">Fulvivirga lutea</name>
    <dbReference type="NCBI Taxonomy" id="2810512"/>
    <lineage>
        <taxon>Bacteria</taxon>
        <taxon>Pseudomonadati</taxon>
        <taxon>Bacteroidota</taxon>
        <taxon>Cytophagia</taxon>
        <taxon>Cytophagales</taxon>
        <taxon>Fulvivirgaceae</taxon>
        <taxon>Fulvivirga</taxon>
    </lineage>
</organism>
<dbReference type="AlphaFoldDB" id="A0A975A0I2"/>
<keyword evidence="2" id="KW-1185">Reference proteome</keyword>
<sequence>MGQEFLENKFVAGDIVFAKEAPQLKLVVRRYIDRVYYCKRVEDPEKKDLVYFERELVDNGIKKM</sequence>
<evidence type="ECO:0000313" key="2">
    <source>
        <dbReference type="Proteomes" id="UP000662783"/>
    </source>
</evidence>
<name>A0A975A0I2_9BACT</name>
<accession>A0A975A0I2</accession>
<dbReference type="EMBL" id="CP070608">
    <property type="protein sequence ID" value="QSE96447.1"/>
    <property type="molecule type" value="Genomic_DNA"/>
</dbReference>
<dbReference type="RefSeq" id="WP_205720963.1">
    <property type="nucleotide sequence ID" value="NZ_CP070608.1"/>
</dbReference>